<dbReference type="AlphaFoldDB" id="A0A1C2EDB2"/>
<feature type="domain" description="PTS EIIA type-2" evidence="2">
    <location>
        <begin position="73"/>
        <end position="219"/>
    </location>
</feature>
<dbReference type="InterPro" id="IPR051541">
    <property type="entry name" value="PTS_SugarTrans_NitroReg"/>
</dbReference>
<comment type="caution">
    <text evidence="3">The sequence shown here is derived from an EMBL/GenBank/DDBJ whole genome shotgun (WGS) entry which is preliminary data.</text>
</comment>
<dbReference type="PANTHER" id="PTHR47738:SF1">
    <property type="entry name" value="NITROGEN REGULATORY PROTEIN"/>
    <property type="match status" value="1"/>
</dbReference>
<gene>
    <name evidence="3" type="ORF">QV13_01185</name>
</gene>
<name>A0A1C2EDB2_9HYPH</name>
<feature type="region of interest" description="Disordered" evidence="1">
    <location>
        <begin position="222"/>
        <end position="261"/>
    </location>
</feature>
<dbReference type="Gene3D" id="3.40.930.10">
    <property type="entry name" value="Mannitol-specific EII, Chain A"/>
    <property type="match status" value="1"/>
</dbReference>
<keyword evidence="4" id="KW-1185">Reference proteome</keyword>
<sequence>MNIPLSRMQRDDAFANIVSVRDFNDRGSRDPYAGFASRAGTGDFLDFGAVDDPKAFSGQGFGEATPYRTNIVAFLAEQNVVLGLPANDKRSTLVRLAARLGDQAGLSRGAVLAAMLRRERLGSTAIGHGVAIPHARLEGISQPQAVLATLRRPVWFDAPDERPVDLLLAILWPKVDSAGFLRALAHVSRLLRDEGLRESLRLTKTPAEALACIEVFEEKIVHPSDGDDPTSSEPASDLRASCRLARVGTAPNDLRSRTGQR</sequence>
<dbReference type="InterPro" id="IPR016152">
    <property type="entry name" value="PTrfase/Anion_transptr"/>
</dbReference>
<evidence type="ECO:0000259" key="2">
    <source>
        <dbReference type="PROSITE" id="PS51094"/>
    </source>
</evidence>
<dbReference type="GO" id="GO:0030295">
    <property type="term" value="F:protein kinase activator activity"/>
    <property type="evidence" value="ECO:0007669"/>
    <property type="project" value="TreeGrafter"/>
</dbReference>
<evidence type="ECO:0000313" key="4">
    <source>
        <dbReference type="Proteomes" id="UP000094412"/>
    </source>
</evidence>
<evidence type="ECO:0000256" key="1">
    <source>
        <dbReference type="SAM" id="MobiDB-lite"/>
    </source>
</evidence>
<accession>A0A1C2EDB2</accession>
<dbReference type="Pfam" id="PF00359">
    <property type="entry name" value="PTS_EIIA_2"/>
    <property type="match status" value="1"/>
</dbReference>
<dbReference type="SUPFAM" id="SSF55804">
    <property type="entry name" value="Phoshotransferase/anion transport protein"/>
    <property type="match status" value="1"/>
</dbReference>
<reference evidence="3 4" key="1">
    <citation type="submission" date="2016-08" db="EMBL/GenBank/DDBJ databases">
        <title>Whole genome sequence of Mesorhizobium sp. strain UASWS1009 isolated from industrial sewage.</title>
        <authorList>
            <person name="Crovadore J."/>
            <person name="Calmin G."/>
            <person name="Chablais R."/>
            <person name="Cochard B."/>
            <person name="Lefort F."/>
        </authorList>
    </citation>
    <scope>NUCLEOTIDE SEQUENCE [LARGE SCALE GENOMIC DNA]</scope>
    <source>
        <strain evidence="3 4">UASWS1009</strain>
    </source>
</reference>
<dbReference type="EMBL" id="MDEO01000019">
    <property type="protein sequence ID" value="OCX24956.1"/>
    <property type="molecule type" value="Genomic_DNA"/>
</dbReference>
<organism evidence="3 4">
    <name type="scientific">Mesorhizobium hungaricum</name>
    <dbReference type="NCBI Taxonomy" id="1566387"/>
    <lineage>
        <taxon>Bacteria</taxon>
        <taxon>Pseudomonadati</taxon>
        <taxon>Pseudomonadota</taxon>
        <taxon>Alphaproteobacteria</taxon>
        <taxon>Hyphomicrobiales</taxon>
        <taxon>Phyllobacteriaceae</taxon>
        <taxon>Mesorhizobium</taxon>
    </lineage>
</organism>
<dbReference type="Proteomes" id="UP000094412">
    <property type="component" value="Unassembled WGS sequence"/>
</dbReference>
<dbReference type="PROSITE" id="PS51094">
    <property type="entry name" value="PTS_EIIA_TYPE_2"/>
    <property type="match status" value="1"/>
</dbReference>
<proteinExistence type="predicted"/>
<dbReference type="STRING" id="1566387.QV13_01185"/>
<dbReference type="PROSITE" id="PS00372">
    <property type="entry name" value="PTS_EIIA_TYPE_2_HIS"/>
    <property type="match status" value="1"/>
</dbReference>
<dbReference type="RefSeq" id="WP_179654410.1">
    <property type="nucleotide sequence ID" value="NZ_MDEO01000019.1"/>
</dbReference>
<dbReference type="CDD" id="cd00211">
    <property type="entry name" value="PTS_IIA_fru"/>
    <property type="match status" value="1"/>
</dbReference>
<evidence type="ECO:0000313" key="3">
    <source>
        <dbReference type="EMBL" id="OCX24956.1"/>
    </source>
</evidence>
<protein>
    <recommendedName>
        <fullName evidence="2">PTS EIIA type-2 domain-containing protein</fullName>
    </recommendedName>
</protein>
<dbReference type="InterPro" id="IPR002178">
    <property type="entry name" value="PTS_EIIA_type-2_dom"/>
</dbReference>
<dbReference type="PANTHER" id="PTHR47738">
    <property type="entry name" value="PTS SYSTEM FRUCTOSE-LIKE EIIA COMPONENT-RELATED"/>
    <property type="match status" value="1"/>
</dbReference>